<keyword evidence="2" id="KW-0812">Transmembrane</keyword>
<accession>A0A7I7YE45</accession>
<keyword evidence="4" id="KW-1185">Reference proteome</keyword>
<evidence type="ECO:0000256" key="1">
    <source>
        <dbReference type="SAM" id="MobiDB-lite"/>
    </source>
</evidence>
<evidence type="ECO:0000313" key="4">
    <source>
        <dbReference type="Proteomes" id="UP000467385"/>
    </source>
</evidence>
<feature type="region of interest" description="Disordered" evidence="1">
    <location>
        <begin position="1"/>
        <end position="28"/>
    </location>
</feature>
<protein>
    <recommendedName>
        <fullName evidence="5">DUF4190 domain-containing protein</fullName>
    </recommendedName>
</protein>
<reference evidence="3 4" key="1">
    <citation type="journal article" date="2019" name="Emerg. Microbes Infect.">
        <title>Comprehensive subspecies identification of 175 nontuberculous mycobacteria species based on 7547 genomic profiles.</title>
        <authorList>
            <person name="Matsumoto Y."/>
            <person name="Kinjo T."/>
            <person name="Motooka D."/>
            <person name="Nabeya D."/>
            <person name="Jung N."/>
            <person name="Uechi K."/>
            <person name="Horii T."/>
            <person name="Iida T."/>
            <person name="Fujita J."/>
            <person name="Nakamura S."/>
        </authorList>
    </citation>
    <scope>NUCLEOTIDE SEQUENCE [LARGE SCALE GENOMIC DNA]</scope>
    <source>
        <strain evidence="3 4">JCM 14738</strain>
    </source>
</reference>
<name>A0A7I7YE45_9MYCO</name>
<organism evidence="3 4">
    <name type="scientific">Mycobacterium conspicuum</name>
    <dbReference type="NCBI Taxonomy" id="44010"/>
    <lineage>
        <taxon>Bacteria</taxon>
        <taxon>Bacillati</taxon>
        <taxon>Actinomycetota</taxon>
        <taxon>Actinomycetes</taxon>
        <taxon>Mycobacteriales</taxon>
        <taxon>Mycobacteriaceae</taxon>
        <taxon>Mycobacterium</taxon>
    </lineage>
</organism>
<dbReference type="AlphaFoldDB" id="A0A7I7YE45"/>
<proteinExistence type="predicted"/>
<dbReference type="EMBL" id="AP022613">
    <property type="protein sequence ID" value="BBZ40028.1"/>
    <property type="molecule type" value="Genomic_DNA"/>
</dbReference>
<dbReference type="Proteomes" id="UP000467385">
    <property type="component" value="Chromosome"/>
</dbReference>
<gene>
    <name evidence="3" type="ORF">MCNS_30910</name>
</gene>
<feature type="transmembrane region" description="Helical" evidence="2">
    <location>
        <begin position="80"/>
        <end position="106"/>
    </location>
</feature>
<keyword evidence="2" id="KW-0472">Membrane</keyword>
<keyword evidence="2" id="KW-1133">Transmembrane helix</keyword>
<feature type="transmembrane region" description="Helical" evidence="2">
    <location>
        <begin position="35"/>
        <end position="68"/>
    </location>
</feature>
<evidence type="ECO:0008006" key="5">
    <source>
        <dbReference type="Google" id="ProtNLM"/>
    </source>
</evidence>
<evidence type="ECO:0000256" key="2">
    <source>
        <dbReference type="SAM" id="Phobius"/>
    </source>
</evidence>
<evidence type="ECO:0000313" key="3">
    <source>
        <dbReference type="EMBL" id="BBZ40028.1"/>
    </source>
</evidence>
<sequence>MTGWWDPASSPTHVSAESPPDSDTPVSKPNNGLGVASVVIGLVALLASSTFVGGLVLGVLALILGLIARAQVRHGHASNGDVAMTGVVLGVLAILASVIIGIFWVVPKMTIINAAPTFATQQVATR</sequence>